<gene>
    <name evidence="2" type="ordered locus">MTR_8g007420</name>
</gene>
<reference evidence="2 4" key="2">
    <citation type="journal article" date="2014" name="BMC Genomics">
        <title>An improved genome release (version Mt4.0) for the model legume Medicago truncatula.</title>
        <authorList>
            <person name="Tang H."/>
            <person name="Krishnakumar V."/>
            <person name="Bidwell S."/>
            <person name="Rosen B."/>
            <person name="Chan A."/>
            <person name="Zhou S."/>
            <person name="Gentzbittel L."/>
            <person name="Childs K.L."/>
            <person name="Yandell M."/>
            <person name="Gundlach H."/>
            <person name="Mayer K.F."/>
            <person name="Schwartz D.C."/>
            <person name="Town C.D."/>
        </authorList>
    </citation>
    <scope>GENOME REANNOTATION</scope>
    <source>
        <strain evidence="2">A17</strain>
        <strain evidence="3 4">cv. Jemalong A17</strain>
    </source>
</reference>
<proteinExistence type="predicted"/>
<dbReference type="HOGENOM" id="CLU_1572999_0_0_1"/>
<reference evidence="2 4" key="1">
    <citation type="journal article" date="2011" name="Nature">
        <title>The Medicago genome provides insight into the evolution of rhizobial symbioses.</title>
        <authorList>
            <person name="Young N.D."/>
            <person name="Debelle F."/>
            <person name="Oldroyd G.E."/>
            <person name="Geurts R."/>
            <person name="Cannon S.B."/>
            <person name="Udvardi M.K."/>
            <person name="Benedito V.A."/>
            <person name="Mayer K.F."/>
            <person name="Gouzy J."/>
            <person name="Schoof H."/>
            <person name="Van de Peer Y."/>
            <person name="Proost S."/>
            <person name="Cook D.R."/>
            <person name="Meyers B.C."/>
            <person name="Spannagl M."/>
            <person name="Cheung F."/>
            <person name="De Mita S."/>
            <person name="Krishnakumar V."/>
            <person name="Gundlach H."/>
            <person name="Zhou S."/>
            <person name="Mudge J."/>
            <person name="Bharti A.K."/>
            <person name="Murray J.D."/>
            <person name="Naoumkina M.A."/>
            <person name="Rosen B."/>
            <person name="Silverstein K.A."/>
            <person name="Tang H."/>
            <person name="Rombauts S."/>
            <person name="Zhao P.X."/>
            <person name="Zhou P."/>
            <person name="Barbe V."/>
            <person name="Bardou P."/>
            <person name="Bechner M."/>
            <person name="Bellec A."/>
            <person name="Berger A."/>
            <person name="Berges H."/>
            <person name="Bidwell S."/>
            <person name="Bisseling T."/>
            <person name="Choisne N."/>
            <person name="Couloux A."/>
            <person name="Denny R."/>
            <person name="Deshpande S."/>
            <person name="Dai X."/>
            <person name="Doyle J.J."/>
            <person name="Dudez A.M."/>
            <person name="Farmer A.D."/>
            <person name="Fouteau S."/>
            <person name="Franken C."/>
            <person name="Gibelin C."/>
            <person name="Gish J."/>
            <person name="Goldstein S."/>
            <person name="Gonzalez A.J."/>
            <person name="Green P.J."/>
            <person name="Hallab A."/>
            <person name="Hartog M."/>
            <person name="Hua A."/>
            <person name="Humphray S.J."/>
            <person name="Jeong D.H."/>
            <person name="Jing Y."/>
            <person name="Jocker A."/>
            <person name="Kenton S.M."/>
            <person name="Kim D.J."/>
            <person name="Klee K."/>
            <person name="Lai H."/>
            <person name="Lang C."/>
            <person name="Lin S."/>
            <person name="Macmil S.L."/>
            <person name="Magdelenat G."/>
            <person name="Matthews L."/>
            <person name="McCorrison J."/>
            <person name="Monaghan E.L."/>
            <person name="Mun J.H."/>
            <person name="Najar F.Z."/>
            <person name="Nicholson C."/>
            <person name="Noirot C."/>
            <person name="O'Bleness M."/>
            <person name="Paule C.R."/>
            <person name="Poulain J."/>
            <person name="Prion F."/>
            <person name="Qin B."/>
            <person name="Qu C."/>
            <person name="Retzel E.F."/>
            <person name="Riddle C."/>
            <person name="Sallet E."/>
            <person name="Samain S."/>
            <person name="Samson N."/>
            <person name="Sanders I."/>
            <person name="Saurat O."/>
            <person name="Scarpelli C."/>
            <person name="Schiex T."/>
            <person name="Segurens B."/>
            <person name="Severin A.J."/>
            <person name="Sherrier D.J."/>
            <person name="Shi R."/>
            <person name="Sims S."/>
            <person name="Singer S.R."/>
            <person name="Sinharoy S."/>
            <person name="Sterck L."/>
            <person name="Viollet A."/>
            <person name="Wang B.B."/>
            <person name="Wang K."/>
            <person name="Wang M."/>
            <person name="Wang X."/>
            <person name="Warfsmann J."/>
            <person name="Weissenbach J."/>
            <person name="White D.D."/>
            <person name="White J.D."/>
            <person name="Wiley G.B."/>
            <person name="Wincker P."/>
            <person name="Xing Y."/>
            <person name="Yang L."/>
            <person name="Yao Z."/>
            <person name="Ying F."/>
            <person name="Zhai J."/>
            <person name="Zhou L."/>
            <person name="Zuber A."/>
            <person name="Denarie J."/>
            <person name="Dixon R.A."/>
            <person name="May G.D."/>
            <person name="Schwartz D.C."/>
            <person name="Rogers J."/>
            <person name="Quetier F."/>
            <person name="Town C.D."/>
            <person name="Roe B.A."/>
        </authorList>
    </citation>
    <scope>NUCLEOTIDE SEQUENCE [LARGE SCALE GENOMIC DNA]</scope>
    <source>
        <strain evidence="2">A17</strain>
        <strain evidence="3 4">cv. Jemalong A17</strain>
    </source>
</reference>
<evidence type="ECO:0000256" key="1">
    <source>
        <dbReference type="SAM" id="Phobius"/>
    </source>
</evidence>
<dbReference type="Proteomes" id="UP000002051">
    <property type="component" value="Chromosome 8"/>
</dbReference>
<dbReference type="EMBL" id="CM001224">
    <property type="protein sequence ID" value="KEH17929.1"/>
    <property type="molecule type" value="Genomic_DNA"/>
</dbReference>
<accession>A0A072TK90</accession>
<dbReference type="AlphaFoldDB" id="A0A072TK90"/>
<evidence type="ECO:0000313" key="4">
    <source>
        <dbReference type="Proteomes" id="UP000002051"/>
    </source>
</evidence>
<protein>
    <submittedName>
        <fullName evidence="2">Transmembrane protein, putative</fullName>
    </submittedName>
</protein>
<name>A0A072TK90_MEDTR</name>
<keyword evidence="1" id="KW-0472">Membrane</keyword>
<organism evidence="2 4">
    <name type="scientific">Medicago truncatula</name>
    <name type="common">Barrel medic</name>
    <name type="synonym">Medicago tribuloides</name>
    <dbReference type="NCBI Taxonomy" id="3880"/>
    <lineage>
        <taxon>Eukaryota</taxon>
        <taxon>Viridiplantae</taxon>
        <taxon>Streptophyta</taxon>
        <taxon>Embryophyta</taxon>
        <taxon>Tracheophyta</taxon>
        <taxon>Spermatophyta</taxon>
        <taxon>Magnoliopsida</taxon>
        <taxon>eudicotyledons</taxon>
        <taxon>Gunneridae</taxon>
        <taxon>Pentapetalae</taxon>
        <taxon>rosids</taxon>
        <taxon>fabids</taxon>
        <taxon>Fabales</taxon>
        <taxon>Fabaceae</taxon>
        <taxon>Papilionoideae</taxon>
        <taxon>50 kb inversion clade</taxon>
        <taxon>NPAAA clade</taxon>
        <taxon>Hologalegina</taxon>
        <taxon>IRL clade</taxon>
        <taxon>Trifolieae</taxon>
        <taxon>Medicago</taxon>
    </lineage>
</organism>
<keyword evidence="1" id="KW-1133">Transmembrane helix</keyword>
<evidence type="ECO:0000313" key="3">
    <source>
        <dbReference type="EnsemblPlants" id="KEH17929"/>
    </source>
</evidence>
<reference evidence="3" key="3">
    <citation type="submission" date="2015-04" db="UniProtKB">
        <authorList>
            <consortium name="EnsemblPlants"/>
        </authorList>
    </citation>
    <scope>IDENTIFICATION</scope>
    <source>
        <strain evidence="3">cv. Jemalong A17</strain>
    </source>
</reference>
<feature type="transmembrane region" description="Helical" evidence="1">
    <location>
        <begin position="20"/>
        <end position="39"/>
    </location>
</feature>
<feature type="transmembrane region" description="Helical" evidence="1">
    <location>
        <begin position="51"/>
        <end position="75"/>
    </location>
</feature>
<keyword evidence="4" id="KW-1185">Reference proteome</keyword>
<feature type="transmembrane region" description="Helical" evidence="1">
    <location>
        <begin position="87"/>
        <end position="106"/>
    </location>
</feature>
<evidence type="ECO:0000313" key="2">
    <source>
        <dbReference type="EMBL" id="KEH17929.1"/>
    </source>
</evidence>
<keyword evidence="1 2" id="KW-0812">Transmembrane</keyword>
<dbReference type="EnsemblPlants" id="KEH17929">
    <property type="protein sequence ID" value="KEH17929"/>
    <property type="gene ID" value="MTR_8g007420"/>
</dbReference>
<sequence>MAIFKHEPPTCVSGLKRFKLITGIIFMLFYALILFVAGETTNFFGDKVEKYPFAMSSVLVLIVIKCLILVISVVLEDPPLCLVQTMVLMVISCVSSWMVGIFIVVVQRWENLVQQMKDIRNVVANKFFSQSNLVAELVDAKGNWNNQILDWLPNDIRKKIDSILPPWLIA</sequence>